<dbReference type="AlphaFoldDB" id="A0A1A5K3Y0"/>
<dbReference type="RefSeq" id="WP_010912553.1">
    <property type="nucleotide sequence ID" value="NZ_LZTH01000034.1"/>
</dbReference>
<sequence>MGKEVERKFLVSSTAWRGLVEADIRILQFYLATAPGRTVRIRISDGASAELTLKFGSGVRERDEFEYPIPLADALEMLDFAIGRVIEKTRHHVRHRGYLYEVDVFGGALAGLVVAELETPEDVPDEMLPDWLGREVTGEQKFYNASLALGGIPEIAA</sequence>
<protein>
    <submittedName>
        <fullName evidence="3">Adenylate cyclase</fullName>
    </submittedName>
</protein>
<dbReference type="PROSITE" id="PS51707">
    <property type="entry name" value="CYTH"/>
    <property type="match status" value="1"/>
</dbReference>
<dbReference type="InterPro" id="IPR033469">
    <property type="entry name" value="CYTH-like_dom_sf"/>
</dbReference>
<proteinExistence type="predicted"/>
<reference evidence="4" key="1">
    <citation type="submission" date="2016-06" db="EMBL/GenBank/DDBJ databases">
        <title>NZP2037 Pacbio-Illumina hybrid assembly.</title>
        <authorList>
            <person name="Ramsay J.P."/>
        </authorList>
    </citation>
    <scope>NUCLEOTIDE SEQUENCE [LARGE SCALE GENOMIC DNA]</scope>
    <source>
        <strain evidence="4">R7ANS::ICEMlSym2042</strain>
    </source>
</reference>
<organism evidence="3 4">
    <name type="scientific">Rhizobium loti</name>
    <name type="common">Mesorhizobium loti</name>
    <dbReference type="NCBI Taxonomy" id="381"/>
    <lineage>
        <taxon>Bacteria</taxon>
        <taxon>Pseudomonadati</taxon>
        <taxon>Pseudomonadota</taxon>
        <taxon>Alphaproteobacteria</taxon>
        <taxon>Hyphomicrobiales</taxon>
        <taxon>Phyllobacteriaceae</taxon>
        <taxon>Mesorhizobium</taxon>
    </lineage>
</organism>
<dbReference type="Pfam" id="PF01928">
    <property type="entry name" value="CYTH"/>
    <property type="match status" value="1"/>
</dbReference>
<dbReference type="Gene3D" id="2.40.320.10">
    <property type="entry name" value="Hypothetical Protein Pfu-838710-001"/>
    <property type="match status" value="1"/>
</dbReference>
<dbReference type="Proteomes" id="UP000093748">
    <property type="component" value="Unassembled WGS sequence"/>
</dbReference>
<dbReference type="InterPro" id="IPR023577">
    <property type="entry name" value="CYTH_domain"/>
</dbReference>
<accession>A0A1A5K3Y0</accession>
<dbReference type="PIRSF" id="PIRSF016487">
    <property type="entry name" value="CYTH_UCP016487"/>
    <property type="match status" value="1"/>
</dbReference>
<evidence type="ECO:0000259" key="2">
    <source>
        <dbReference type="PROSITE" id="PS51707"/>
    </source>
</evidence>
<feature type="domain" description="CYTH" evidence="2">
    <location>
        <begin position="2"/>
        <end position="149"/>
    </location>
</feature>
<dbReference type="OrthoDB" id="9805588at2"/>
<comment type="caution">
    <text evidence="3">The sequence shown here is derived from an EMBL/GenBank/DDBJ whole genome shotgun (WGS) entry which is preliminary data.</text>
</comment>
<dbReference type="SMART" id="SM01118">
    <property type="entry name" value="CYTH"/>
    <property type="match status" value="1"/>
</dbReference>
<evidence type="ECO:0000256" key="1">
    <source>
        <dbReference type="PIRSR" id="PIRSR016487-1"/>
    </source>
</evidence>
<name>A0A1A5K3Y0_RHILI</name>
<feature type="active site" description="Proton acceptor" evidence="1">
    <location>
        <position position="30"/>
    </location>
</feature>
<gene>
    <name evidence="3" type="ORF">BAE39_04295</name>
</gene>
<evidence type="ECO:0000313" key="3">
    <source>
        <dbReference type="EMBL" id="OBP82769.1"/>
    </source>
</evidence>
<dbReference type="PANTHER" id="PTHR40114:SF1">
    <property type="entry name" value="SLR0698 PROTEIN"/>
    <property type="match status" value="1"/>
</dbReference>
<dbReference type="GeneID" id="66681046"/>
<dbReference type="CDD" id="cd07891">
    <property type="entry name" value="CYTH-like_CthTTM-like_1"/>
    <property type="match status" value="1"/>
</dbReference>
<dbReference type="EMBL" id="LZTJ01000001">
    <property type="protein sequence ID" value="OBP82769.1"/>
    <property type="molecule type" value="Genomic_DNA"/>
</dbReference>
<dbReference type="SUPFAM" id="SSF55154">
    <property type="entry name" value="CYTH-like phosphatases"/>
    <property type="match status" value="1"/>
</dbReference>
<dbReference type="PANTHER" id="PTHR40114">
    <property type="entry name" value="SLR0698 PROTEIN"/>
    <property type="match status" value="1"/>
</dbReference>
<evidence type="ECO:0000313" key="4">
    <source>
        <dbReference type="Proteomes" id="UP000093748"/>
    </source>
</evidence>
<dbReference type="InterPro" id="IPR012042">
    <property type="entry name" value="NeuTTM/CthTTM-like"/>
</dbReference>